<dbReference type="OrthoDB" id="9770545at2"/>
<keyword evidence="3" id="KW-1185">Reference proteome</keyword>
<feature type="domain" description="LarA-like N-terminal" evidence="1">
    <location>
        <begin position="10"/>
        <end position="210"/>
    </location>
</feature>
<dbReference type="Proteomes" id="UP000295525">
    <property type="component" value="Unassembled WGS sequence"/>
</dbReference>
<comment type="caution">
    <text evidence="2">The sequence shown here is derived from an EMBL/GenBank/DDBJ whole genome shotgun (WGS) entry which is preliminary data.</text>
</comment>
<dbReference type="InterPro" id="IPR018657">
    <property type="entry name" value="LarA-like_N"/>
</dbReference>
<dbReference type="RefSeq" id="WP_132585115.1">
    <property type="nucleotide sequence ID" value="NZ_SMAJ01000019.1"/>
</dbReference>
<dbReference type="InterPro" id="IPR048068">
    <property type="entry name" value="LarA-like"/>
</dbReference>
<dbReference type="GO" id="GO:0050043">
    <property type="term" value="F:lactate racemase activity"/>
    <property type="evidence" value="ECO:0007669"/>
    <property type="project" value="InterPro"/>
</dbReference>
<dbReference type="Pfam" id="PF09861">
    <property type="entry name" value="Lar_N"/>
    <property type="match status" value="1"/>
</dbReference>
<evidence type="ECO:0000313" key="2">
    <source>
        <dbReference type="EMBL" id="TCT02310.1"/>
    </source>
</evidence>
<dbReference type="InterPro" id="IPR043166">
    <property type="entry name" value="LarA-like_C"/>
</dbReference>
<dbReference type="PANTHER" id="PTHR33171">
    <property type="entry name" value="LAR_N DOMAIN-CONTAINING PROTEIN"/>
    <property type="match status" value="1"/>
</dbReference>
<evidence type="ECO:0000259" key="1">
    <source>
        <dbReference type="Pfam" id="PF09861"/>
    </source>
</evidence>
<organism evidence="2 3">
    <name type="scientific">Paralcaligenes ureilyticus</name>
    <dbReference type="NCBI Taxonomy" id="627131"/>
    <lineage>
        <taxon>Bacteria</taxon>
        <taxon>Pseudomonadati</taxon>
        <taxon>Pseudomonadota</taxon>
        <taxon>Betaproteobacteria</taxon>
        <taxon>Burkholderiales</taxon>
        <taxon>Alcaligenaceae</taxon>
        <taxon>Paralcaligenes</taxon>
    </lineage>
</organism>
<name>A0A4R3LPJ3_9BURK</name>
<dbReference type="EMBL" id="SMAJ01000019">
    <property type="protein sequence ID" value="TCT02310.1"/>
    <property type="molecule type" value="Genomic_DNA"/>
</dbReference>
<dbReference type="AlphaFoldDB" id="A0A4R3LPJ3"/>
<dbReference type="Gene3D" id="3.40.50.11440">
    <property type="match status" value="1"/>
</dbReference>
<accession>A0A4R3LPJ3</accession>
<dbReference type="Gene3D" id="3.90.226.30">
    <property type="match status" value="1"/>
</dbReference>
<dbReference type="PANTHER" id="PTHR33171:SF17">
    <property type="entry name" value="LARA-LIKE N-TERMINAL DOMAIN-CONTAINING PROTEIN"/>
    <property type="match status" value="1"/>
</dbReference>
<gene>
    <name evidence="2" type="ORF">EDC26_11936</name>
</gene>
<protein>
    <submittedName>
        <fullName evidence="2">Nickel-dependent lactate racemase</fullName>
    </submittedName>
</protein>
<reference evidence="2 3" key="1">
    <citation type="submission" date="2019-03" db="EMBL/GenBank/DDBJ databases">
        <title>Genomic Encyclopedia of Type Strains, Phase IV (KMG-IV): sequencing the most valuable type-strain genomes for metagenomic binning, comparative biology and taxonomic classification.</title>
        <authorList>
            <person name="Goeker M."/>
        </authorList>
    </citation>
    <scope>NUCLEOTIDE SEQUENCE [LARGE SCALE GENOMIC DNA]</scope>
    <source>
        <strain evidence="2 3">DSM 24591</strain>
    </source>
</reference>
<evidence type="ECO:0000313" key="3">
    <source>
        <dbReference type="Proteomes" id="UP000295525"/>
    </source>
</evidence>
<proteinExistence type="predicted"/>
<sequence length="464" mass="51008">MNMKSVAVDFGDRKLEVEVPESAVIAEFENPPLLEDPVAAVRAALARPYGCAPLSELAKPGMRVAIGFDDPTRPNTPPQTILPEIVDVLLLAGIRERDIIFVNACSNHKKSTRSELANHLGLKIFNRFWPLGQILNHDCADPAQLKYFGITDGGRYVEMNRHFFEADLMIYQGNVASAAWKGYTGTGAVVGLASTRSIASHHSFHSIPDPGSKNAASTKRYGSVKEEMTTYLDQATGKQIFYINSVNGLGGKMAGVFAGTAQEVKPPAWELAERLFRRPVPQADVLVIGLPQAYSYGSANNTLIAAVGALVPPRFSPGKPILREGGVVIAVSPSSGVIDERTFPSYSEAIRLYRQCYSSHSLVDYEDEFSHRPEYLHRYTHNYAYPAIHAFWLLYENEYTLSRASRVIMAGTTNPGAFRELGITPTANFADAWKIATRTVGPDPVTVVAPTFWSRPRLKFDVQS</sequence>